<evidence type="ECO:0000256" key="1">
    <source>
        <dbReference type="SAM" id="SignalP"/>
    </source>
</evidence>
<evidence type="ECO:0000313" key="3">
    <source>
        <dbReference type="Proteomes" id="UP000244904"/>
    </source>
</evidence>
<evidence type="ECO:0008006" key="4">
    <source>
        <dbReference type="Google" id="ProtNLM"/>
    </source>
</evidence>
<feature type="signal peptide" evidence="1">
    <location>
        <begin position="1"/>
        <end position="25"/>
    </location>
</feature>
<reference evidence="3" key="1">
    <citation type="submission" date="2018-03" db="EMBL/GenBank/DDBJ databases">
        <authorList>
            <person name="Rodrigo-Torres L."/>
            <person name="Arahal R. D."/>
            <person name="Lucena T."/>
        </authorList>
    </citation>
    <scope>NUCLEOTIDE SEQUENCE [LARGE SCALE GENOMIC DNA]</scope>
    <source>
        <strain evidence="3">CECT 8871</strain>
    </source>
</reference>
<dbReference type="InterPro" id="IPR023373">
    <property type="entry name" value="YmcC_sf"/>
</dbReference>
<feature type="chain" id="PRO_5015363437" description="Lipoprotein GfcB" evidence="1">
    <location>
        <begin position="26"/>
        <end position="227"/>
    </location>
</feature>
<protein>
    <recommendedName>
        <fullName evidence="4">Lipoprotein GfcB</fullName>
    </recommendedName>
</protein>
<sequence length="227" mass="24055">MIRSFKKIGLMSVVCAALLAGCGNSEDVAGMKLFRATATAAFKGKRAAKQPTVIPPQAIAQALGATTQPVFLVEIENRKAQALLLEIAKNGAYSTFATSERQTITFLNGMITSTRGLGDDLMSSDAAKLSDLVGSKQSGVAPYTIRFLNGEDITYAYTYQCRVTRGSKMPVIAGMVNTTATLMTADCKGDGPDLQNRYLVGANGQILGARQWIGNLAGYASSQALRL</sequence>
<dbReference type="PROSITE" id="PS51257">
    <property type="entry name" value="PROKAR_LIPOPROTEIN"/>
    <property type="match status" value="1"/>
</dbReference>
<dbReference type="Proteomes" id="UP000244904">
    <property type="component" value="Unassembled WGS sequence"/>
</dbReference>
<proteinExistence type="predicted"/>
<evidence type="ECO:0000313" key="2">
    <source>
        <dbReference type="EMBL" id="SPF79430.1"/>
    </source>
</evidence>
<name>A0A2R8ATX7_9RHOB</name>
<keyword evidence="1" id="KW-0732">Signal</keyword>
<dbReference type="Pfam" id="PF11102">
    <property type="entry name" value="YjbF"/>
    <property type="match status" value="1"/>
</dbReference>
<dbReference type="EMBL" id="OMOJ01000002">
    <property type="protein sequence ID" value="SPF79430.1"/>
    <property type="molecule type" value="Genomic_DNA"/>
</dbReference>
<gene>
    <name evidence="2" type="ORF">PRI8871_01226</name>
</gene>
<dbReference type="Gene3D" id="2.40.360.10">
    <property type="entry name" value="YmcC-like"/>
    <property type="match status" value="1"/>
</dbReference>
<dbReference type="AlphaFoldDB" id="A0A2R8ATX7"/>
<dbReference type="InterPro" id="IPR021308">
    <property type="entry name" value="GfcB"/>
</dbReference>
<keyword evidence="3" id="KW-1185">Reference proteome</keyword>
<dbReference type="RefSeq" id="WP_108885307.1">
    <property type="nucleotide sequence ID" value="NZ_OMOJ01000002.1"/>
</dbReference>
<accession>A0A2R8ATX7</accession>
<dbReference type="SUPFAM" id="SSF159270">
    <property type="entry name" value="YmcC-like"/>
    <property type="match status" value="1"/>
</dbReference>
<dbReference type="OrthoDB" id="6237231at2"/>
<organism evidence="2 3">
    <name type="scientific">Pseudoprimorskyibacter insulae</name>
    <dbReference type="NCBI Taxonomy" id="1695997"/>
    <lineage>
        <taxon>Bacteria</taxon>
        <taxon>Pseudomonadati</taxon>
        <taxon>Pseudomonadota</taxon>
        <taxon>Alphaproteobacteria</taxon>
        <taxon>Rhodobacterales</taxon>
        <taxon>Paracoccaceae</taxon>
        <taxon>Pseudoprimorskyibacter</taxon>
    </lineage>
</organism>